<dbReference type="Proteomes" id="UP000447434">
    <property type="component" value="Chromosome 18"/>
</dbReference>
<dbReference type="AlphaFoldDB" id="A0A6A4NW16"/>
<proteinExistence type="predicted"/>
<protein>
    <submittedName>
        <fullName evidence="1">Uncharacterized protein</fullName>
    </submittedName>
</protein>
<organism evidence="1 2">
    <name type="scientific">Lupinus albus</name>
    <name type="common">White lupine</name>
    <name type="synonym">Lupinus termis</name>
    <dbReference type="NCBI Taxonomy" id="3870"/>
    <lineage>
        <taxon>Eukaryota</taxon>
        <taxon>Viridiplantae</taxon>
        <taxon>Streptophyta</taxon>
        <taxon>Embryophyta</taxon>
        <taxon>Tracheophyta</taxon>
        <taxon>Spermatophyta</taxon>
        <taxon>Magnoliopsida</taxon>
        <taxon>eudicotyledons</taxon>
        <taxon>Gunneridae</taxon>
        <taxon>Pentapetalae</taxon>
        <taxon>rosids</taxon>
        <taxon>fabids</taxon>
        <taxon>Fabales</taxon>
        <taxon>Fabaceae</taxon>
        <taxon>Papilionoideae</taxon>
        <taxon>50 kb inversion clade</taxon>
        <taxon>genistoids sensu lato</taxon>
        <taxon>core genistoids</taxon>
        <taxon>Genisteae</taxon>
        <taxon>Lupinus</taxon>
    </lineage>
</organism>
<evidence type="ECO:0000313" key="1">
    <source>
        <dbReference type="EMBL" id="KAE9593522.1"/>
    </source>
</evidence>
<accession>A0A6A4NW16</accession>
<dbReference type="EMBL" id="WOCE01000018">
    <property type="protein sequence ID" value="KAE9593522.1"/>
    <property type="molecule type" value="Genomic_DNA"/>
</dbReference>
<name>A0A6A4NW16_LUPAL</name>
<gene>
    <name evidence="1" type="ORF">Lalb_Chr18g0043981</name>
</gene>
<reference evidence="2" key="1">
    <citation type="journal article" date="2020" name="Nat. Commun.">
        <title>Genome sequence of the cluster root forming white lupin.</title>
        <authorList>
            <person name="Hufnagel B."/>
            <person name="Marques A."/>
            <person name="Soriano A."/>
            <person name="Marques L."/>
            <person name="Divol F."/>
            <person name="Doumas P."/>
            <person name="Sallet E."/>
            <person name="Mancinotti D."/>
            <person name="Carrere S."/>
            <person name="Marande W."/>
            <person name="Arribat S."/>
            <person name="Keller J."/>
            <person name="Huneau C."/>
            <person name="Blein T."/>
            <person name="Aime D."/>
            <person name="Laguerre M."/>
            <person name="Taylor J."/>
            <person name="Schubert V."/>
            <person name="Nelson M."/>
            <person name="Geu-Flores F."/>
            <person name="Crespi M."/>
            <person name="Gallardo-Guerrero K."/>
            <person name="Delaux P.-M."/>
            <person name="Salse J."/>
            <person name="Berges H."/>
            <person name="Guyot R."/>
            <person name="Gouzy J."/>
            <person name="Peret B."/>
        </authorList>
    </citation>
    <scope>NUCLEOTIDE SEQUENCE [LARGE SCALE GENOMIC DNA]</scope>
    <source>
        <strain evidence="2">cv. Amiga</strain>
    </source>
</reference>
<sequence length="64" mass="7454">MKIMCGITIIMPLVLHKIYEARTLEGEQWLQKRKNYVMIQSLQRGPVKGSQKNPCSTVPWRIVL</sequence>
<dbReference type="OrthoDB" id="1716208at2759"/>
<comment type="caution">
    <text evidence="1">The sequence shown here is derived from an EMBL/GenBank/DDBJ whole genome shotgun (WGS) entry which is preliminary data.</text>
</comment>
<evidence type="ECO:0000313" key="2">
    <source>
        <dbReference type="Proteomes" id="UP000447434"/>
    </source>
</evidence>
<dbReference type="PANTHER" id="PTHR33592:SF3">
    <property type="entry name" value="TRANSMEMBRANE PROTEIN"/>
    <property type="match status" value="1"/>
</dbReference>
<keyword evidence="2" id="KW-1185">Reference proteome</keyword>
<dbReference type="PANTHER" id="PTHR33592">
    <property type="entry name" value="TRANSMEMBRANE PROTEIN"/>
    <property type="match status" value="1"/>
</dbReference>